<gene>
    <name evidence="2" type="ORF">EKH80_06990</name>
</gene>
<keyword evidence="3" id="KW-1185">Reference proteome</keyword>
<evidence type="ECO:0000313" key="2">
    <source>
        <dbReference type="EMBL" id="RUL77616.1"/>
    </source>
</evidence>
<feature type="transmembrane region" description="Helical" evidence="1">
    <location>
        <begin position="101"/>
        <end position="122"/>
    </location>
</feature>
<dbReference type="OrthoDB" id="9968191at2"/>
<dbReference type="EMBL" id="RYYV01000004">
    <property type="protein sequence ID" value="RUL77616.1"/>
    <property type="molecule type" value="Genomic_DNA"/>
</dbReference>
<protein>
    <submittedName>
        <fullName evidence="2">Uncharacterized protein</fullName>
    </submittedName>
</protein>
<sequence length="203" mass="23016">MLQALRWSMPAMTPQRFVPTLVLALWLEVLEAGRHQVLPILQMDRIRTVVVLSKVREMEIDSIPKINAFAKYFILAMAVVSTAMTIWLATTIPGQDAQGRYLVIVIIAGLVLLSCLLVPYMIRVASTRFSADGVEQIVFFERGRFLATTNLKWQSVERVSYKQLAYKLFGGNSRVLIYLGCFGDYQKVADFINERLPKNAVWG</sequence>
<dbReference type="RefSeq" id="WP_126684011.1">
    <property type="nucleotide sequence ID" value="NZ_RYYV01000004.1"/>
</dbReference>
<dbReference type="AlphaFoldDB" id="A0A432M8P0"/>
<evidence type="ECO:0000256" key="1">
    <source>
        <dbReference type="SAM" id="Phobius"/>
    </source>
</evidence>
<keyword evidence="1" id="KW-1133">Transmembrane helix</keyword>
<evidence type="ECO:0000313" key="3">
    <source>
        <dbReference type="Proteomes" id="UP000274358"/>
    </source>
</evidence>
<organism evidence="2 3">
    <name type="scientific">Dyella choica</name>
    <dbReference type="NCBI Taxonomy" id="1927959"/>
    <lineage>
        <taxon>Bacteria</taxon>
        <taxon>Pseudomonadati</taxon>
        <taxon>Pseudomonadota</taxon>
        <taxon>Gammaproteobacteria</taxon>
        <taxon>Lysobacterales</taxon>
        <taxon>Rhodanobacteraceae</taxon>
        <taxon>Dyella</taxon>
    </lineage>
</organism>
<accession>A0A432M8P0</accession>
<proteinExistence type="predicted"/>
<keyword evidence="1" id="KW-0472">Membrane</keyword>
<dbReference type="Proteomes" id="UP000274358">
    <property type="component" value="Unassembled WGS sequence"/>
</dbReference>
<keyword evidence="1" id="KW-0812">Transmembrane</keyword>
<feature type="transmembrane region" description="Helical" evidence="1">
    <location>
        <begin position="69"/>
        <end position="89"/>
    </location>
</feature>
<reference evidence="2 3" key="1">
    <citation type="submission" date="2018-12" db="EMBL/GenBank/DDBJ databases">
        <title>Dyella dinghuensis sp. nov. DHOA06 and Dyella choica sp. nov. 4M-K27, isolated from forest soil.</title>
        <authorList>
            <person name="Qiu L.-H."/>
            <person name="Gao Z.-H."/>
        </authorList>
    </citation>
    <scope>NUCLEOTIDE SEQUENCE [LARGE SCALE GENOMIC DNA]</scope>
    <source>
        <strain evidence="2 3">4M-K27</strain>
    </source>
</reference>
<name>A0A432M8P0_9GAMM</name>
<comment type="caution">
    <text evidence="2">The sequence shown here is derived from an EMBL/GenBank/DDBJ whole genome shotgun (WGS) entry which is preliminary data.</text>
</comment>